<dbReference type="InterPro" id="IPR004119">
    <property type="entry name" value="EcKL"/>
</dbReference>
<dbReference type="SMART" id="SM00587">
    <property type="entry name" value="CHK"/>
    <property type="match status" value="1"/>
</dbReference>
<evidence type="ECO:0000313" key="3">
    <source>
        <dbReference type="Proteomes" id="UP000075840"/>
    </source>
</evidence>
<dbReference type="Pfam" id="PF02958">
    <property type="entry name" value="EcKL"/>
    <property type="match status" value="1"/>
</dbReference>
<dbReference type="InterPro" id="IPR011009">
    <property type="entry name" value="Kinase-like_dom_sf"/>
</dbReference>
<dbReference type="EMBL" id="APCN01002494">
    <property type="status" value="NOT_ANNOTATED_CDS"/>
    <property type="molecule type" value="Genomic_DNA"/>
</dbReference>
<dbReference type="PANTHER" id="PTHR11012:SF59">
    <property type="entry name" value="CHK KINASE-LIKE DOMAIN-CONTAINING PROTEIN-RELATED"/>
    <property type="match status" value="1"/>
</dbReference>
<dbReference type="AlphaFoldDB" id="A0A182HV60"/>
<dbReference type="GeneID" id="120900907"/>
<feature type="domain" description="CHK kinase-like" evidence="1">
    <location>
        <begin position="120"/>
        <end position="322"/>
    </location>
</feature>
<sequence length="417" mass="48764">MDFSIADCNMIIKSDYKTCGDFFKVIKFEMEHISGQPGYLGEYYYLNITYETLDGDIKAGKYFMKSLPYHDAVLTEAVESWGIFRKEAELYSLLFNKYERDPKKVTKWAPDCFVARSNMLVMEDLTSTGYQTTSFQTTLNEQHMKAVFDRLAQMHASSIHFEINQLGGKSIGAIYNEDVLFETTFTSTSGWFVAGLKGIQKIASERNRYSHDPRKKSIIESQLWSSLERIYTLAEDTEEFCSVVVHRDLWINNIMFKYDQTDDLREKPTDCLLIDFQLARYLPPCVDFVCALYLLTNAEHRSQYADRYVEYYYNSLQNKLAILGLNGPSILSREQFEKSLDHYRLLGLVWTGVLHGFVNFPKGMLAQLHQEDPETYTRMSMENRDDFILKYYDSDSFFHDRLDDIVTELLEHLFDFK</sequence>
<dbReference type="RefSeq" id="XP_040164436.1">
    <property type="nucleotide sequence ID" value="XM_040308502.1"/>
</dbReference>
<name>A0A182HV60_ANOAR</name>
<accession>A0A182HV60</accession>
<keyword evidence="3" id="KW-1185">Reference proteome</keyword>
<reference evidence="2" key="1">
    <citation type="submission" date="2022-08" db="UniProtKB">
        <authorList>
            <consortium name="EnsemblMetazoa"/>
        </authorList>
    </citation>
    <scope>IDENTIFICATION</scope>
    <source>
        <strain evidence="2">Dongola</strain>
    </source>
</reference>
<dbReference type="PANTHER" id="PTHR11012">
    <property type="entry name" value="PROTEIN KINASE-LIKE DOMAIN-CONTAINING"/>
    <property type="match status" value="1"/>
</dbReference>
<protein>
    <submittedName>
        <fullName evidence="2">CHK domain-containing protein</fullName>
    </submittedName>
</protein>
<dbReference type="EnsemblMetazoa" id="AARA005177-RA">
    <property type="protein sequence ID" value="AARA005177-PA"/>
    <property type="gene ID" value="AARA005177"/>
</dbReference>
<organism evidence="2 3">
    <name type="scientific">Anopheles arabiensis</name>
    <name type="common">Mosquito</name>
    <dbReference type="NCBI Taxonomy" id="7173"/>
    <lineage>
        <taxon>Eukaryota</taxon>
        <taxon>Metazoa</taxon>
        <taxon>Ecdysozoa</taxon>
        <taxon>Arthropoda</taxon>
        <taxon>Hexapoda</taxon>
        <taxon>Insecta</taxon>
        <taxon>Pterygota</taxon>
        <taxon>Neoptera</taxon>
        <taxon>Endopterygota</taxon>
        <taxon>Diptera</taxon>
        <taxon>Nematocera</taxon>
        <taxon>Culicoidea</taxon>
        <taxon>Culicidae</taxon>
        <taxon>Anophelinae</taxon>
        <taxon>Anopheles</taxon>
    </lineage>
</organism>
<proteinExistence type="predicted"/>
<dbReference type="Proteomes" id="UP000075840">
    <property type="component" value="Unassembled WGS sequence"/>
</dbReference>
<evidence type="ECO:0000313" key="2">
    <source>
        <dbReference type="EnsemblMetazoa" id="AARA005177-PA"/>
    </source>
</evidence>
<dbReference type="InterPro" id="IPR015897">
    <property type="entry name" value="CHK_kinase-like"/>
</dbReference>
<dbReference type="KEGG" id="aara:120900907"/>
<evidence type="ECO:0000259" key="1">
    <source>
        <dbReference type="SMART" id="SM00587"/>
    </source>
</evidence>
<dbReference type="Gene3D" id="3.90.1200.10">
    <property type="match status" value="1"/>
</dbReference>
<dbReference type="VEuPathDB" id="VectorBase:AARA005177"/>
<dbReference type="VEuPathDB" id="VectorBase:AARA21_009356"/>
<dbReference type="SUPFAM" id="SSF56112">
    <property type="entry name" value="Protein kinase-like (PK-like)"/>
    <property type="match status" value="1"/>
</dbReference>